<dbReference type="InterPro" id="IPR054691">
    <property type="entry name" value="LeuA/HCS_post-cat"/>
</dbReference>
<dbReference type="GO" id="GO:0046912">
    <property type="term" value="F:acyltransferase activity, acyl groups converted into alkyl on transfer"/>
    <property type="evidence" value="ECO:0007669"/>
    <property type="project" value="InterPro"/>
</dbReference>
<organism evidence="5 6">
    <name type="scientific">Uabimicrobium amorphum</name>
    <dbReference type="NCBI Taxonomy" id="2596890"/>
    <lineage>
        <taxon>Bacteria</taxon>
        <taxon>Pseudomonadati</taxon>
        <taxon>Planctomycetota</taxon>
        <taxon>Candidatus Uabimicrobiia</taxon>
        <taxon>Candidatus Uabimicrobiales</taxon>
        <taxon>Candidatus Uabimicrobiaceae</taxon>
        <taxon>Candidatus Uabimicrobium</taxon>
    </lineage>
</organism>
<dbReference type="SUPFAM" id="SSF51569">
    <property type="entry name" value="Aldolase"/>
    <property type="match status" value="1"/>
</dbReference>
<evidence type="ECO:0000256" key="3">
    <source>
        <dbReference type="RuleBase" id="RU003523"/>
    </source>
</evidence>
<dbReference type="RefSeq" id="WP_151972131.1">
    <property type="nucleotide sequence ID" value="NZ_AP019860.1"/>
</dbReference>
<dbReference type="Proteomes" id="UP000326354">
    <property type="component" value="Chromosome"/>
</dbReference>
<protein>
    <submittedName>
        <fullName evidence="5">Homocitrate synthase</fullName>
    </submittedName>
</protein>
<dbReference type="GO" id="GO:0019752">
    <property type="term" value="P:carboxylic acid metabolic process"/>
    <property type="evidence" value="ECO:0007669"/>
    <property type="project" value="InterPro"/>
</dbReference>
<dbReference type="PANTHER" id="PTHR42880">
    <property type="entry name" value="HOMOCITRATE SYNTHASE"/>
    <property type="match status" value="1"/>
</dbReference>
<dbReference type="AlphaFoldDB" id="A0A5S9F6L7"/>
<evidence type="ECO:0000256" key="1">
    <source>
        <dbReference type="ARBA" id="ARBA00006154"/>
    </source>
</evidence>
<accession>A0A5S9F6L7</accession>
<dbReference type="Pfam" id="PF00682">
    <property type="entry name" value="HMGL-like"/>
    <property type="match status" value="1"/>
</dbReference>
<dbReference type="OrthoDB" id="9804858at2"/>
<evidence type="ECO:0000313" key="6">
    <source>
        <dbReference type="Proteomes" id="UP000326354"/>
    </source>
</evidence>
<comment type="similarity">
    <text evidence="1 3">Belongs to the alpha-IPM synthase/homocitrate synthase family.</text>
</comment>
<dbReference type="PROSITE" id="PS50991">
    <property type="entry name" value="PYR_CT"/>
    <property type="match status" value="1"/>
</dbReference>
<dbReference type="PROSITE" id="PS00815">
    <property type="entry name" value="AIPM_HOMOCIT_SYNTH_1"/>
    <property type="match status" value="1"/>
</dbReference>
<evidence type="ECO:0000259" key="4">
    <source>
        <dbReference type="PROSITE" id="PS50991"/>
    </source>
</evidence>
<gene>
    <name evidence="5" type="ORF">UABAM_06443</name>
</gene>
<keyword evidence="6" id="KW-1185">Reference proteome</keyword>
<reference evidence="5 6" key="1">
    <citation type="submission" date="2019-08" db="EMBL/GenBank/DDBJ databases">
        <title>Complete genome sequence of Candidatus Uab amorphum.</title>
        <authorList>
            <person name="Shiratori T."/>
            <person name="Suzuki S."/>
            <person name="Kakizawa Y."/>
            <person name="Ishida K."/>
        </authorList>
    </citation>
    <scope>NUCLEOTIDE SEQUENCE [LARGE SCALE GENOMIC DNA]</scope>
    <source>
        <strain evidence="5 6">SRT547</strain>
    </source>
</reference>
<dbReference type="InterPro" id="IPR002034">
    <property type="entry name" value="AIPM/Hcit_synth_CS"/>
</dbReference>
<sequence length="387" mass="42497">MVKILDATLREGEQTPGVYFEGHNKLAIAEKLDSVGVDIIEAGHPLISNNIYKAVKQIANMGLKAKVAAHSRSTKKDVDIALDCGVDFLGIFYCVSNARLDGVFKKDLSYATEQISKIISYAREQRPDLMIRYTPEDTVRSNFDNVAQVAVAAVKAGADVISIADTTGYMIPGTDRSMYDFVTKLKLVFDKEGVAPQIAVHCHNDRGLALANAIDGYRAGADIIDCTVLGIGERAGIVDLAQLLVLFREDFSVTNEWNLLELNELYEFVSHYAKIAIAKNLPIIGQNAFTHCAGVHTHAAVINPLHYHSLAPEIVGRKMEICLDHMSGISSVKYGLQKIGMEDVEDTFALQVLGEVKTIGETGRTVNDLKELERIALWCRQNTEETA</sequence>
<name>A0A5S9F6L7_UABAM</name>
<proteinExistence type="inferred from homology"/>
<dbReference type="EMBL" id="AP019860">
    <property type="protein sequence ID" value="BBM88027.1"/>
    <property type="molecule type" value="Genomic_DNA"/>
</dbReference>
<dbReference type="InterPro" id="IPR000891">
    <property type="entry name" value="PYR_CT"/>
</dbReference>
<dbReference type="InterPro" id="IPR013785">
    <property type="entry name" value="Aldolase_TIM"/>
</dbReference>
<dbReference type="PROSITE" id="PS00816">
    <property type="entry name" value="AIPM_HOMOCIT_SYNTH_2"/>
    <property type="match status" value="1"/>
</dbReference>
<feature type="domain" description="Pyruvate carboxyltransferase" evidence="4">
    <location>
        <begin position="2"/>
        <end position="263"/>
    </location>
</feature>
<dbReference type="Gene3D" id="3.20.20.70">
    <property type="entry name" value="Aldolase class I"/>
    <property type="match status" value="1"/>
</dbReference>
<dbReference type="Gene3D" id="1.10.238.260">
    <property type="match status" value="1"/>
</dbReference>
<dbReference type="KEGG" id="uam:UABAM_06443"/>
<dbReference type="Pfam" id="PF22617">
    <property type="entry name" value="HCS_D2"/>
    <property type="match status" value="1"/>
</dbReference>
<keyword evidence="2 3" id="KW-0808">Transferase</keyword>
<evidence type="ECO:0000256" key="2">
    <source>
        <dbReference type="ARBA" id="ARBA00022679"/>
    </source>
</evidence>
<evidence type="ECO:0000313" key="5">
    <source>
        <dbReference type="EMBL" id="BBM88027.1"/>
    </source>
</evidence>
<dbReference type="PANTHER" id="PTHR42880:SF1">
    <property type="entry name" value="ISOPROPYLMALATE_HOMOCITRATE_CITRAMALATE SYNTHASE FAMILY PROTEIN"/>
    <property type="match status" value="1"/>
</dbReference>